<keyword evidence="8" id="KW-1185">Reference proteome</keyword>
<evidence type="ECO:0000313" key="8">
    <source>
        <dbReference type="Proteomes" id="UP000193200"/>
    </source>
</evidence>
<dbReference type="GO" id="GO:0033969">
    <property type="term" value="F:gamma-glutamyl-gamma-aminobutyrate hydrolase activity"/>
    <property type="evidence" value="ECO:0007669"/>
    <property type="project" value="UniProtKB-EC"/>
</dbReference>
<name>A0A1Y5RJJ9_9PROT</name>
<dbReference type="GO" id="GO:0005829">
    <property type="term" value="C:cytosol"/>
    <property type="evidence" value="ECO:0007669"/>
    <property type="project" value="TreeGrafter"/>
</dbReference>
<proteinExistence type="inferred from homology"/>
<accession>A0A1Y5RJJ9</accession>
<organism evidence="7 8">
    <name type="scientific">Oceanibacterium hippocampi</name>
    <dbReference type="NCBI Taxonomy" id="745714"/>
    <lineage>
        <taxon>Bacteria</taxon>
        <taxon>Pseudomonadati</taxon>
        <taxon>Pseudomonadota</taxon>
        <taxon>Alphaproteobacteria</taxon>
        <taxon>Sneathiellales</taxon>
        <taxon>Sneathiellaceae</taxon>
        <taxon>Oceanibacterium</taxon>
    </lineage>
</organism>
<dbReference type="InterPro" id="IPR044668">
    <property type="entry name" value="PuuD-like"/>
</dbReference>
<dbReference type="OrthoDB" id="9813383at2"/>
<evidence type="ECO:0000256" key="2">
    <source>
        <dbReference type="ARBA" id="ARBA00052718"/>
    </source>
</evidence>
<evidence type="ECO:0000256" key="1">
    <source>
        <dbReference type="ARBA" id="ARBA00011083"/>
    </source>
</evidence>
<dbReference type="EMBL" id="FWFR01000001">
    <property type="protein sequence ID" value="SLN16363.1"/>
    <property type="molecule type" value="Genomic_DNA"/>
</dbReference>
<sequence>MSAERDRLLIGVTACVRDLDRRDFHVLSSFYVDAVAHAMEAVPLVIPALGPAVDWTTMLDRLDGLLFTGSPSNIEPHHYAGPPARDGVMKDARRDATTLPLIRETIRAGVPMLAICRGLQELNVAYGGSLHQHVEEVPGRTDHRSRDSDPMEVRYALRHEIAFTPGGQLAAIAGTDHARVNSLHGQGIDRLGTGLEVEATAPDGTIEAVRVADAQAFALAVQWHPEWKATEIPLSRAIFAAFGDACRQHAERRNDRPAQAGGYGRNRIVA</sequence>
<dbReference type="FunFam" id="3.40.50.880:FF:000030">
    <property type="entry name" value="Gamma-glutamyl-gamma-aminobutyrate hydrolase PuuD"/>
    <property type="match status" value="1"/>
</dbReference>
<dbReference type="EC" id="3.5.1.94" evidence="5"/>
<dbReference type="Gene3D" id="3.40.50.880">
    <property type="match status" value="1"/>
</dbReference>
<gene>
    <name evidence="7" type="primary">puuD</name>
    <name evidence="7" type="ORF">OCH7691_00340</name>
</gene>
<dbReference type="AlphaFoldDB" id="A0A1Y5RJJ9"/>
<comment type="pathway">
    <text evidence="4">Amine and polyamine degradation; putrescine degradation; 4-aminobutanoate from putrescine: step 4/4.</text>
</comment>
<comment type="function">
    <text evidence="3">Involved in the breakdown of putrescine via hydrolysis of the gamma-glutamyl linkage of gamma-glutamyl-gamma-aminobutyrate.</text>
</comment>
<feature type="region of interest" description="Disordered" evidence="6">
    <location>
        <begin position="250"/>
        <end position="270"/>
    </location>
</feature>
<dbReference type="RefSeq" id="WP_085881690.1">
    <property type="nucleotide sequence ID" value="NZ_FWFR01000001.1"/>
</dbReference>
<evidence type="ECO:0000256" key="3">
    <source>
        <dbReference type="ARBA" id="ARBA00055068"/>
    </source>
</evidence>
<dbReference type="PANTHER" id="PTHR43235:SF1">
    <property type="entry name" value="GLUTAMINE AMIDOTRANSFERASE PB2B2.05-RELATED"/>
    <property type="match status" value="1"/>
</dbReference>
<evidence type="ECO:0000256" key="5">
    <source>
        <dbReference type="ARBA" id="ARBA00066788"/>
    </source>
</evidence>
<dbReference type="FunCoup" id="A0A1Y5RJJ9">
    <property type="interactions" value="75"/>
</dbReference>
<evidence type="ECO:0000313" key="7">
    <source>
        <dbReference type="EMBL" id="SLN16363.1"/>
    </source>
</evidence>
<reference evidence="7 8" key="1">
    <citation type="submission" date="2017-03" db="EMBL/GenBank/DDBJ databases">
        <authorList>
            <person name="Afonso C.L."/>
            <person name="Miller P.J."/>
            <person name="Scott M.A."/>
            <person name="Spackman E."/>
            <person name="Goraichik I."/>
            <person name="Dimitrov K.M."/>
            <person name="Suarez D.L."/>
            <person name="Swayne D.E."/>
        </authorList>
    </citation>
    <scope>NUCLEOTIDE SEQUENCE [LARGE SCALE GENOMIC DNA]</scope>
    <source>
        <strain evidence="7 8">CECT 7691</strain>
    </source>
</reference>
<dbReference type="InterPro" id="IPR011697">
    <property type="entry name" value="Peptidase_C26"/>
</dbReference>
<dbReference type="Proteomes" id="UP000193200">
    <property type="component" value="Unassembled WGS sequence"/>
</dbReference>
<comment type="catalytic activity">
    <reaction evidence="2">
        <text>4-(gamma-L-glutamylamino)butanoate + H2O = 4-aminobutanoate + L-glutamate</text>
        <dbReference type="Rhea" id="RHEA:19737"/>
        <dbReference type="ChEBI" id="CHEBI:15377"/>
        <dbReference type="ChEBI" id="CHEBI:29985"/>
        <dbReference type="ChEBI" id="CHEBI:58800"/>
        <dbReference type="ChEBI" id="CHEBI:59888"/>
        <dbReference type="EC" id="3.5.1.94"/>
    </reaction>
</comment>
<comment type="similarity">
    <text evidence="1">Belongs to the peptidase C26 family.</text>
</comment>
<dbReference type="GO" id="GO:0006598">
    <property type="term" value="P:polyamine catabolic process"/>
    <property type="evidence" value="ECO:0007669"/>
    <property type="project" value="TreeGrafter"/>
</dbReference>
<protein>
    <recommendedName>
        <fullName evidence="5">gamma-glutamyl-gamma-aminobutyrate hydrolase</fullName>
        <ecNumber evidence="5">3.5.1.94</ecNumber>
    </recommendedName>
</protein>
<dbReference type="PANTHER" id="PTHR43235">
    <property type="entry name" value="GLUTAMINE AMIDOTRANSFERASE PB2B2.05-RELATED"/>
    <property type="match status" value="1"/>
</dbReference>
<evidence type="ECO:0000256" key="6">
    <source>
        <dbReference type="SAM" id="MobiDB-lite"/>
    </source>
</evidence>
<evidence type="ECO:0000256" key="4">
    <source>
        <dbReference type="ARBA" id="ARBA00060634"/>
    </source>
</evidence>
<dbReference type="Pfam" id="PF07722">
    <property type="entry name" value="Peptidase_C26"/>
    <property type="match status" value="1"/>
</dbReference>
<dbReference type="InterPro" id="IPR029062">
    <property type="entry name" value="Class_I_gatase-like"/>
</dbReference>
<dbReference type="InParanoid" id="A0A1Y5RJJ9"/>
<dbReference type="SUPFAM" id="SSF52317">
    <property type="entry name" value="Class I glutamine amidotransferase-like"/>
    <property type="match status" value="1"/>
</dbReference>
<keyword evidence="7" id="KW-0378">Hydrolase</keyword>
<dbReference type="CDD" id="cd01745">
    <property type="entry name" value="GATase1_2"/>
    <property type="match status" value="1"/>
</dbReference>
<dbReference type="PROSITE" id="PS51273">
    <property type="entry name" value="GATASE_TYPE_1"/>
    <property type="match status" value="1"/>
</dbReference>